<feature type="transmembrane region" description="Helical" evidence="8">
    <location>
        <begin position="185"/>
        <end position="207"/>
    </location>
</feature>
<evidence type="ECO:0000256" key="3">
    <source>
        <dbReference type="ARBA" id="ARBA00022692"/>
    </source>
</evidence>
<dbReference type="PANTHER" id="PTHR22777:SF15">
    <property type="entry name" value="UPF0053 INNER MEMBRANE PROTEIN YOAE"/>
    <property type="match status" value="1"/>
</dbReference>
<evidence type="ECO:0000256" key="2">
    <source>
        <dbReference type="ARBA" id="ARBA00022475"/>
    </source>
</evidence>
<dbReference type="Proteomes" id="UP000294413">
    <property type="component" value="Chromosome 1"/>
</dbReference>
<dbReference type="EMBL" id="LR217722">
    <property type="protein sequence ID" value="VFP84970.1"/>
    <property type="molecule type" value="Genomic_DNA"/>
</dbReference>
<dbReference type="PANTHER" id="PTHR22777">
    <property type="entry name" value="HEMOLYSIN-RELATED"/>
    <property type="match status" value="1"/>
</dbReference>
<protein>
    <submittedName>
        <fullName evidence="10">UPF0053 inner membrane protein YoaE</fullName>
    </submittedName>
</protein>
<dbReference type="SUPFAM" id="SSF56176">
    <property type="entry name" value="FAD-binding/transporter-associated domain-like"/>
    <property type="match status" value="1"/>
</dbReference>
<accession>A0A451DEA0</accession>
<evidence type="ECO:0000256" key="6">
    <source>
        <dbReference type="ARBA" id="ARBA00023122"/>
    </source>
</evidence>
<feature type="transmembrane region" description="Helical" evidence="8">
    <location>
        <begin position="46"/>
        <end position="68"/>
    </location>
</feature>
<comment type="subcellular location">
    <subcellularLocation>
        <location evidence="1">Cell membrane</location>
        <topology evidence="1">Multi-pass membrane protein</topology>
    </subcellularLocation>
</comment>
<feature type="transmembrane region" description="Helical" evidence="8">
    <location>
        <begin position="88"/>
        <end position="106"/>
    </location>
</feature>
<sequence length="529" mass="61077">MHVFLDPSAWAGLFVLIFLETVLSIDNIIFIAILSKQLPHYQRNRARYTGLILALLMRFGLLIIASSLVNLTKPIITNKFFTFSTKEIILLIGGSFLFFKTMFELYNHITNITYQSHKKNKQSSFWYVVIQIVILDAIFSLDSVMTAIGMMHNIVIIISAVTISTIIMIFISEVFINFINSQKTAIILCLSLLLMISINLIIESLGFCFPKEYLYISIGFALFVEIMNQIRIRNIILKKSNQPLRTTILYSVKKIIQQNLDNRTNTVKKSEISYVTNKSNHNYLNNIISTNTIQKEEVNIINNVLKIGDTSINNIMIHKDKIVWIDITNNYKQIKKIILNTSYNILPVCYKQLNEIIGVVPKYKLLHAINTHQDIHNFVMQYPPIIIPNTTSTINILNLLRYSENNVIMINNDLGLIQGMIKYTDIFNIIIGKFLNSKKMPKIIINNNNWIVQGSISLNDLKKLLNIRIIKPNNHCYSISDFLLNKYKKISRNGQILHHGSYSFFILQSSLYKIHLVKIIKNKKNNHDK</sequence>
<name>A0A451DEA0_9GAMM</name>
<evidence type="ECO:0000256" key="1">
    <source>
        <dbReference type="ARBA" id="ARBA00004651"/>
    </source>
</evidence>
<feature type="transmembrane region" description="Helical" evidence="8">
    <location>
        <begin position="126"/>
        <end position="148"/>
    </location>
</feature>
<dbReference type="GO" id="GO:0005886">
    <property type="term" value="C:plasma membrane"/>
    <property type="evidence" value="ECO:0007669"/>
    <property type="project" value="UniProtKB-SubCell"/>
</dbReference>
<feature type="domain" description="Transporter-associated" evidence="9">
    <location>
        <begin position="443"/>
        <end position="523"/>
    </location>
</feature>
<dbReference type="InterPro" id="IPR005496">
    <property type="entry name" value="Integral_membrane_TerC"/>
</dbReference>
<evidence type="ECO:0000313" key="10">
    <source>
        <dbReference type="EMBL" id="VFP84970.1"/>
    </source>
</evidence>
<keyword evidence="7 8" id="KW-0472">Membrane</keyword>
<keyword evidence="3 8" id="KW-0812">Transmembrane</keyword>
<evidence type="ECO:0000256" key="7">
    <source>
        <dbReference type="ARBA" id="ARBA00023136"/>
    </source>
</evidence>
<gene>
    <name evidence="10" type="primary">yoaE</name>
    <name evidence="10" type="ORF">BUCISPPA3004_213</name>
</gene>
<dbReference type="SMART" id="SM01091">
    <property type="entry name" value="CorC_HlyC"/>
    <property type="match status" value="1"/>
</dbReference>
<evidence type="ECO:0000313" key="11">
    <source>
        <dbReference type="Proteomes" id="UP000294413"/>
    </source>
</evidence>
<evidence type="ECO:0000256" key="5">
    <source>
        <dbReference type="ARBA" id="ARBA00022989"/>
    </source>
</evidence>
<dbReference type="InterPro" id="IPR016169">
    <property type="entry name" value="FAD-bd_PCMH_sub2"/>
</dbReference>
<dbReference type="Pfam" id="PF03741">
    <property type="entry name" value="TerC"/>
    <property type="match status" value="1"/>
</dbReference>
<dbReference type="InterPro" id="IPR005170">
    <property type="entry name" value="Transptr-assoc_dom"/>
</dbReference>
<organism evidence="10 11">
    <name type="scientific">Buchnera aphidicola</name>
    <name type="common">Cinara splendens</name>
    <dbReference type="NCBI Taxonomy" id="2518979"/>
    <lineage>
        <taxon>Bacteria</taxon>
        <taxon>Pseudomonadati</taxon>
        <taxon>Pseudomonadota</taxon>
        <taxon>Gammaproteobacteria</taxon>
        <taxon>Enterobacterales</taxon>
        <taxon>Erwiniaceae</taxon>
        <taxon>Buchnera</taxon>
    </lineage>
</organism>
<dbReference type="RefSeq" id="WP_154048900.1">
    <property type="nucleotide sequence ID" value="NZ_LR217722.1"/>
</dbReference>
<proteinExistence type="predicted"/>
<keyword evidence="4" id="KW-0677">Repeat</keyword>
<keyword evidence="2" id="KW-1003">Cell membrane</keyword>
<dbReference type="InterPro" id="IPR046342">
    <property type="entry name" value="CBS_dom_sf"/>
</dbReference>
<keyword evidence="6" id="KW-0129">CBS domain</keyword>
<dbReference type="GO" id="GO:0050660">
    <property type="term" value="F:flavin adenine dinucleotide binding"/>
    <property type="evidence" value="ECO:0007669"/>
    <property type="project" value="InterPro"/>
</dbReference>
<evidence type="ECO:0000256" key="4">
    <source>
        <dbReference type="ARBA" id="ARBA00022737"/>
    </source>
</evidence>
<evidence type="ECO:0000256" key="8">
    <source>
        <dbReference type="SAM" id="Phobius"/>
    </source>
</evidence>
<dbReference type="AlphaFoldDB" id="A0A451DEA0"/>
<feature type="transmembrane region" description="Helical" evidence="8">
    <location>
        <begin position="12"/>
        <end position="34"/>
    </location>
</feature>
<dbReference type="InterPro" id="IPR036318">
    <property type="entry name" value="FAD-bd_PCMH-like_sf"/>
</dbReference>
<reference evidence="10 11" key="1">
    <citation type="submission" date="2019-02" db="EMBL/GenBank/DDBJ databases">
        <authorList>
            <person name="Manzano-Marin A."/>
            <person name="Manzano-Marin A."/>
        </authorList>
    </citation>
    <scope>NUCLEOTIDE SEQUENCE [LARGE SCALE GENOMIC DNA]</scope>
    <source>
        <strain evidence="10 11">BuCisplendens</strain>
    </source>
</reference>
<dbReference type="SUPFAM" id="SSF54631">
    <property type="entry name" value="CBS-domain pair"/>
    <property type="match status" value="1"/>
</dbReference>
<dbReference type="Gene3D" id="3.10.580.10">
    <property type="entry name" value="CBS-domain"/>
    <property type="match status" value="1"/>
</dbReference>
<feature type="transmembrane region" description="Helical" evidence="8">
    <location>
        <begin position="154"/>
        <end position="178"/>
    </location>
</feature>
<evidence type="ECO:0000259" key="9">
    <source>
        <dbReference type="SMART" id="SM01091"/>
    </source>
</evidence>
<dbReference type="Pfam" id="PF03471">
    <property type="entry name" value="CorC_HlyC"/>
    <property type="match status" value="1"/>
</dbReference>
<keyword evidence="5 8" id="KW-1133">Transmembrane helix</keyword>
<dbReference type="OrthoDB" id="9805314at2"/>
<dbReference type="Gene3D" id="3.30.465.10">
    <property type="match status" value="1"/>
</dbReference>